<feature type="region of interest" description="Disordered" evidence="4">
    <location>
        <begin position="237"/>
        <end position="262"/>
    </location>
</feature>
<protein>
    <recommendedName>
        <fullName evidence="7">NIMA interactive protein</fullName>
    </recommendedName>
</protein>
<evidence type="ECO:0000256" key="3">
    <source>
        <dbReference type="SAM" id="Coils"/>
    </source>
</evidence>
<comment type="similarity">
    <text evidence="1">Belongs to the ADIP family.</text>
</comment>
<dbReference type="EMBL" id="JAVFHQ010000038">
    <property type="protein sequence ID" value="KAK4542746.1"/>
    <property type="molecule type" value="Genomic_DNA"/>
</dbReference>
<comment type="caution">
    <text evidence="5">The sequence shown here is derived from an EMBL/GenBank/DDBJ whole genome shotgun (WGS) entry which is preliminary data.</text>
</comment>
<evidence type="ECO:0000313" key="6">
    <source>
        <dbReference type="Proteomes" id="UP001324427"/>
    </source>
</evidence>
<dbReference type="Pfam" id="PF11559">
    <property type="entry name" value="ADIP"/>
    <property type="match status" value="1"/>
</dbReference>
<dbReference type="InterPro" id="IPR021622">
    <property type="entry name" value="Afadin/alpha-actinin-bd"/>
</dbReference>
<dbReference type="Proteomes" id="UP001324427">
    <property type="component" value="Unassembled WGS sequence"/>
</dbReference>
<feature type="region of interest" description="Disordered" evidence="4">
    <location>
        <begin position="355"/>
        <end position="425"/>
    </location>
</feature>
<dbReference type="AlphaFoldDB" id="A0AAV9JC07"/>
<feature type="compositionally biased region" description="Low complexity" evidence="4">
    <location>
        <begin position="485"/>
        <end position="504"/>
    </location>
</feature>
<evidence type="ECO:0000256" key="2">
    <source>
        <dbReference type="ARBA" id="ARBA00023054"/>
    </source>
</evidence>
<feature type="compositionally biased region" description="Acidic residues" evidence="4">
    <location>
        <begin position="365"/>
        <end position="380"/>
    </location>
</feature>
<keyword evidence="2 3" id="KW-0175">Coiled coil</keyword>
<organism evidence="5 6">
    <name type="scientific">Oleoguttula mirabilis</name>
    <dbReference type="NCBI Taxonomy" id="1507867"/>
    <lineage>
        <taxon>Eukaryota</taxon>
        <taxon>Fungi</taxon>
        <taxon>Dikarya</taxon>
        <taxon>Ascomycota</taxon>
        <taxon>Pezizomycotina</taxon>
        <taxon>Dothideomycetes</taxon>
        <taxon>Dothideomycetidae</taxon>
        <taxon>Mycosphaerellales</taxon>
        <taxon>Teratosphaeriaceae</taxon>
        <taxon>Oleoguttula</taxon>
    </lineage>
</organism>
<feature type="compositionally biased region" description="Acidic residues" evidence="4">
    <location>
        <begin position="561"/>
        <end position="570"/>
    </location>
</feature>
<feature type="region of interest" description="Disordered" evidence="4">
    <location>
        <begin position="153"/>
        <end position="189"/>
    </location>
</feature>
<feature type="compositionally biased region" description="Basic residues" evidence="4">
    <location>
        <begin position="582"/>
        <end position="595"/>
    </location>
</feature>
<accession>A0AAV9JC07</accession>
<proteinExistence type="inferred from homology"/>
<feature type="coiled-coil region" evidence="3">
    <location>
        <begin position="67"/>
        <end position="129"/>
    </location>
</feature>
<gene>
    <name evidence="5" type="ORF">LTR36_006122</name>
</gene>
<evidence type="ECO:0008006" key="7">
    <source>
        <dbReference type="Google" id="ProtNLM"/>
    </source>
</evidence>
<evidence type="ECO:0000256" key="1">
    <source>
        <dbReference type="ARBA" id="ARBA00009291"/>
    </source>
</evidence>
<name>A0AAV9JC07_9PEZI</name>
<evidence type="ECO:0000256" key="4">
    <source>
        <dbReference type="SAM" id="MobiDB-lite"/>
    </source>
</evidence>
<keyword evidence="6" id="KW-1185">Reference proteome</keyword>
<feature type="region of interest" description="Disordered" evidence="4">
    <location>
        <begin position="458"/>
        <end position="612"/>
    </location>
</feature>
<reference evidence="5 6" key="1">
    <citation type="submission" date="2021-11" db="EMBL/GenBank/DDBJ databases">
        <title>Black yeast isolated from Biological Soil Crust.</title>
        <authorList>
            <person name="Kurbessoian T."/>
        </authorList>
    </citation>
    <scope>NUCLEOTIDE SEQUENCE [LARGE SCALE GENOMIC DNA]</scope>
    <source>
        <strain evidence="5 6">CCFEE 5522</strain>
    </source>
</reference>
<sequence>MDHESLRTASTYLNNLLLARGLLRNSEPIDFVKPSKDSRAQIINLVHDLILREDRDRDNREHVAITLRNVRAEESRKNLEIEKLKTREDESARAAIQAQTAQRAAEGEVKKVEKAMRTLQDQTARLKTSIAQVKTQCQNDVRKRDLELARLKTHLQGQQRGQRVVAPSASITGSSSGARGKQSVEPAHDLDDPAYTLRQETTEFLTQLSQSLSDENDSLITLIRGALGTMREVLGLPAHGRKHPDSAIGSMASDDDAKRSRPNLTHTLSTPYEMLDANMAECLAQLKTVLSNPDFVTIEEVEVREEEIARLREGWERMEQRWKDVLRMMDGWRRRMDTGDTINIDDLRHGMGMVSPERVHHGGDLEEAEPEQSFADMEDVSEIRLPGITEEDETSMLQEPPRRSSPLAKRLASAKSSPKRKRDVLEPPAFFDLRLTGYKSAPASPGVSEQGFEPILEEGEDGSELGGYDYSESQPHMTVEEKLHAAQAEAEEAAAARAAAAAAASTPRIRTRSRNEPSNTNASANKGADAEPGSAHPASTRPSKRAADPEPRPLAFGLDGTCDDAEEQDDTLGKLPAASPVKKTRIRGRPKRRKSTLNPAELEELLMSAADY</sequence>
<evidence type="ECO:0000313" key="5">
    <source>
        <dbReference type="EMBL" id="KAK4542746.1"/>
    </source>
</evidence>